<dbReference type="EMBL" id="HG741111">
    <property type="protein sequence ID" value="CDP20915.1"/>
    <property type="molecule type" value="Genomic_DNA"/>
</dbReference>
<name>A0A068VJA5_COFCA</name>
<keyword evidence="2" id="KW-1185">Reference proteome</keyword>
<reference evidence="2" key="1">
    <citation type="journal article" date="2014" name="Science">
        <title>The coffee genome provides insight into the convergent evolution of caffeine biosynthesis.</title>
        <authorList>
            <person name="Denoeud F."/>
            <person name="Carretero-Paulet L."/>
            <person name="Dereeper A."/>
            <person name="Droc G."/>
            <person name="Guyot R."/>
            <person name="Pietrella M."/>
            <person name="Zheng C."/>
            <person name="Alberti A."/>
            <person name="Anthony F."/>
            <person name="Aprea G."/>
            <person name="Aury J.M."/>
            <person name="Bento P."/>
            <person name="Bernard M."/>
            <person name="Bocs S."/>
            <person name="Campa C."/>
            <person name="Cenci A."/>
            <person name="Combes M.C."/>
            <person name="Crouzillat D."/>
            <person name="Da Silva C."/>
            <person name="Daddiego L."/>
            <person name="De Bellis F."/>
            <person name="Dussert S."/>
            <person name="Garsmeur O."/>
            <person name="Gayraud T."/>
            <person name="Guignon V."/>
            <person name="Jahn K."/>
            <person name="Jamilloux V."/>
            <person name="Joet T."/>
            <person name="Labadie K."/>
            <person name="Lan T."/>
            <person name="Leclercq J."/>
            <person name="Lepelley M."/>
            <person name="Leroy T."/>
            <person name="Li L.T."/>
            <person name="Librado P."/>
            <person name="Lopez L."/>
            <person name="Munoz A."/>
            <person name="Noel B."/>
            <person name="Pallavicini A."/>
            <person name="Perrotta G."/>
            <person name="Poncet V."/>
            <person name="Pot D."/>
            <person name="Priyono X."/>
            <person name="Rigoreau M."/>
            <person name="Rouard M."/>
            <person name="Rozas J."/>
            <person name="Tranchant-Dubreuil C."/>
            <person name="VanBuren R."/>
            <person name="Zhang Q."/>
            <person name="Andrade A.C."/>
            <person name="Argout X."/>
            <person name="Bertrand B."/>
            <person name="de Kochko A."/>
            <person name="Graziosi G."/>
            <person name="Henry R.J."/>
            <person name="Jayarama X."/>
            <person name="Ming R."/>
            <person name="Nagai C."/>
            <person name="Rounsley S."/>
            <person name="Sankoff D."/>
            <person name="Giuliano G."/>
            <person name="Albert V.A."/>
            <person name="Wincker P."/>
            <person name="Lashermes P."/>
        </authorList>
    </citation>
    <scope>NUCLEOTIDE SEQUENCE [LARGE SCALE GENOMIC DNA]</scope>
    <source>
        <strain evidence="2">cv. DH200-94</strain>
    </source>
</reference>
<dbReference type="Proteomes" id="UP000295252">
    <property type="component" value="Unassembled WGS sequence"/>
</dbReference>
<dbReference type="Gramene" id="CDP20915">
    <property type="protein sequence ID" value="CDP20915"/>
    <property type="gene ID" value="GSCOC_T00009020001"/>
</dbReference>
<gene>
    <name evidence="1" type="ORF">GSCOC_T00009020001</name>
</gene>
<dbReference type="InParanoid" id="A0A068VJA5"/>
<evidence type="ECO:0000313" key="2">
    <source>
        <dbReference type="Proteomes" id="UP000295252"/>
    </source>
</evidence>
<accession>A0A068VJA5</accession>
<sequence>MALVSITLTHSLIPRCSGNFQDHSSSQASYDVLSNTQQGDPPSLQEVYARSDGNLCGRRSQVDPSWSCTGVCINLVISLCLLV</sequence>
<organism evidence="1 2">
    <name type="scientific">Coffea canephora</name>
    <name type="common">Robusta coffee</name>
    <dbReference type="NCBI Taxonomy" id="49390"/>
    <lineage>
        <taxon>Eukaryota</taxon>
        <taxon>Viridiplantae</taxon>
        <taxon>Streptophyta</taxon>
        <taxon>Embryophyta</taxon>
        <taxon>Tracheophyta</taxon>
        <taxon>Spermatophyta</taxon>
        <taxon>Magnoliopsida</taxon>
        <taxon>eudicotyledons</taxon>
        <taxon>Gunneridae</taxon>
        <taxon>Pentapetalae</taxon>
        <taxon>asterids</taxon>
        <taxon>lamiids</taxon>
        <taxon>Gentianales</taxon>
        <taxon>Rubiaceae</taxon>
        <taxon>Ixoroideae</taxon>
        <taxon>Gardenieae complex</taxon>
        <taxon>Bertiereae - Coffeeae clade</taxon>
        <taxon>Coffeeae</taxon>
        <taxon>Coffea</taxon>
    </lineage>
</organism>
<protein>
    <submittedName>
        <fullName evidence="1">DH200=94 genomic scaffold, scaffold_2027</fullName>
    </submittedName>
</protein>
<evidence type="ECO:0000313" key="1">
    <source>
        <dbReference type="EMBL" id="CDP20915.1"/>
    </source>
</evidence>
<proteinExistence type="predicted"/>
<dbReference type="AlphaFoldDB" id="A0A068VJA5"/>